<comment type="caution">
    <text evidence="1">The sequence shown here is derived from an EMBL/GenBank/DDBJ whole genome shotgun (WGS) entry which is preliminary data.</text>
</comment>
<evidence type="ECO:0000313" key="2">
    <source>
        <dbReference type="Proteomes" id="UP000256478"/>
    </source>
</evidence>
<organism evidence="1 2">
    <name type="scientific">Thalassotalea euphylliae</name>
    <dbReference type="NCBI Taxonomy" id="1655234"/>
    <lineage>
        <taxon>Bacteria</taxon>
        <taxon>Pseudomonadati</taxon>
        <taxon>Pseudomonadota</taxon>
        <taxon>Gammaproteobacteria</taxon>
        <taxon>Alteromonadales</taxon>
        <taxon>Colwelliaceae</taxon>
        <taxon>Thalassotalea</taxon>
    </lineage>
</organism>
<dbReference type="Proteomes" id="UP000256478">
    <property type="component" value="Unassembled WGS sequence"/>
</dbReference>
<proteinExistence type="predicted"/>
<protein>
    <submittedName>
        <fullName evidence="1">Uncharacterized protein</fullName>
    </submittedName>
</protein>
<sequence length="69" mass="8242">MIIIVHESGNFTLSRIFKHWKFLILRCFNSHLKNGLSNNINHIETESENKAKALKPIVKYFIKYFLHRV</sequence>
<gene>
    <name evidence="1" type="ORF">DXX93_08020</name>
</gene>
<name>A0A3E0TQB2_9GAMM</name>
<accession>A0A3E0TQB2</accession>
<reference evidence="1 2" key="1">
    <citation type="submission" date="2018-08" db="EMBL/GenBank/DDBJ databases">
        <title>Thalassotalea euphylliae genome.</title>
        <authorList>
            <person name="Summers S."/>
            <person name="Rice S.A."/>
            <person name="Freckelton M.L."/>
            <person name="Nedved B.T."/>
            <person name="Hadfield M.G."/>
        </authorList>
    </citation>
    <scope>NUCLEOTIDE SEQUENCE [LARGE SCALE GENOMIC DNA]</scope>
    <source>
        <strain evidence="1 2">H1</strain>
    </source>
</reference>
<dbReference type="EMBL" id="QUOU01000001">
    <property type="protein sequence ID" value="REL26530.1"/>
    <property type="molecule type" value="Genomic_DNA"/>
</dbReference>
<dbReference type="AlphaFoldDB" id="A0A3E0TQB2"/>
<evidence type="ECO:0000313" key="1">
    <source>
        <dbReference type="EMBL" id="REL26530.1"/>
    </source>
</evidence>